<dbReference type="Proteomes" id="UP001497680">
    <property type="component" value="Unassembled WGS sequence"/>
</dbReference>
<name>A0ACC0CWD1_9PEZI</name>
<evidence type="ECO:0000313" key="2">
    <source>
        <dbReference type="Proteomes" id="UP001497680"/>
    </source>
</evidence>
<keyword evidence="2" id="KW-1185">Reference proteome</keyword>
<dbReference type="EMBL" id="MU394335">
    <property type="protein sequence ID" value="KAI6084608.1"/>
    <property type="molecule type" value="Genomic_DNA"/>
</dbReference>
<accession>A0ACC0CWD1</accession>
<evidence type="ECO:0000313" key="1">
    <source>
        <dbReference type="EMBL" id="KAI6084608.1"/>
    </source>
</evidence>
<protein>
    <submittedName>
        <fullName evidence="1">Uncharacterized protein</fullName>
    </submittedName>
</protein>
<reference evidence="1 2" key="1">
    <citation type="journal article" date="2022" name="New Phytol.">
        <title>Ecological generalism drives hyperdiversity of secondary metabolite gene clusters in xylarialean endophytes.</title>
        <authorList>
            <person name="Franco M.E.E."/>
            <person name="Wisecaver J.H."/>
            <person name="Arnold A.E."/>
            <person name="Ju Y.M."/>
            <person name="Slot J.C."/>
            <person name="Ahrendt S."/>
            <person name="Moore L.P."/>
            <person name="Eastman K.E."/>
            <person name="Scott K."/>
            <person name="Konkel Z."/>
            <person name="Mondo S.J."/>
            <person name="Kuo A."/>
            <person name="Hayes R.D."/>
            <person name="Haridas S."/>
            <person name="Andreopoulos B."/>
            <person name="Riley R."/>
            <person name="LaButti K."/>
            <person name="Pangilinan J."/>
            <person name="Lipzen A."/>
            <person name="Amirebrahimi M."/>
            <person name="Yan J."/>
            <person name="Adam C."/>
            <person name="Keymanesh K."/>
            <person name="Ng V."/>
            <person name="Louie K."/>
            <person name="Northen T."/>
            <person name="Drula E."/>
            <person name="Henrissat B."/>
            <person name="Hsieh H.M."/>
            <person name="Youens-Clark K."/>
            <person name="Lutzoni F."/>
            <person name="Miadlikowska J."/>
            <person name="Eastwood D.C."/>
            <person name="Hamelin R.C."/>
            <person name="Grigoriev I.V."/>
            <person name="U'Ren J.M."/>
        </authorList>
    </citation>
    <scope>NUCLEOTIDE SEQUENCE [LARGE SCALE GENOMIC DNA]</scope>
    <source>
        <strain evidence="1 2">ER1909</strain>
    </source>
</reference>
<organism evidence="1 2">
    <name type="scientific">Hypoxylon rubiginosum</name>
    <dbReference type="NCBI Taxonomy" id="110542"/>
    <lineage>
        <taxon>Eukaryota</taxon>
        <taxon>Fungi</taxon>
        <taxon>Dikarya</taxon>
        <taxon>Ascomycota</taxon>
        <taxon>Pezizomycotina</taxon>
        <taxon>Sordariomycetes</taxon>
        <taxon>Xylariomycetidae</taxon>
        <taxon>Xylariales</taxon>
        <taxon>Hypoxylaceae</taxon>
        <taxon>Hypoxylon</taxon>
    </lineage>
</organism>
<proteinExistence type="predicted"/>
<gene>
    <name evidence="1" type="ORF">F4821DRAFT_279999</name>
</gene>
<sequence length="365" mass="41258">MGSTTTTLRHILSQPKPVVPCKSKAFKNSKGDWPELRAAGVSLWTDFNLNNLNESYGHVLDLQIPDDLSTPKPDQTFAALEVTSPIDINHLIKWNDEMINPTVDFARKYLNLHNGVFLSTRVEAPDKSTLARIKVGRAPVKLDHLIALDEYPSTNLVVGLGRPTSKFHARELADEPAKTSAERFWPMRQLANLCEVAKTRYGYIQTNEDFLACCFSRNGPKSWKVAVMPIPWSRYGENQLTTDLALWWLSMLAMSSRQNRILVKEEEMMRINNWELLNDEFGWVRRHTYSKFKEPTDPPPPPPYRPPSPDNAAGNAAVFAAHVGINADPLFDFNDFDLFVNPAEAVDMNGFNFNTPVDLNTANED</sequence>
<comment type="caution">
    <text evidence="1">The sequence shown here is derived from an EMBL/GenBank/DDBJ whole genome shotgun (WGS) entry which is preliminary data.</text>
</comment>